<dbReference type="Gene3D" id="1.10.10.60">
    <property type="entry name" value="Homeodomain-like"/>
    <property type="match status" value="1"/>
</dbReference>
<dbReference type="Pfam" id="PF01448">
    <property type="entry name" value="ELM2"/>
    <property type="match status" value="1"/>
</dbReference>
<protein>
    <recommendedName>
        <fullName evidence="10">SANT domain-containing protein</fullName>
    </recommendedName>
</protein>
<evidence type="ECO:0000256" key="3">
    <source>
        <dbReference type="ARBA" id="ARBA00023163"/>
    </source>
</evidence>
<name>A0AA39HS27_9BILA</name>
<feature type="domain" description="ELM2" evidence="6">
    <location>
        <begin position="76"/>
        <end position="166"/>
    </location>
</feature>
<dbReference type="PROSITE" id="PS51156">
    <property type="entry name" value="ELM2"/>
    <property type="match status" value="1"/>
</dbReference>
<dbReference type="PROSITE" id="PS51293">
    <property type="entry name" value="SANT"/>
    <property type="match status" value="1"/>
</dbReference>
<reference evidence="8" key="1">
    <citation type="submission" date="2023-06" db="EMBL/GenBank/DDBJ databases">
        <title>Genomic analysis of the entomopathogenic nematode Steinernema hermaphroditum.</title>
        <authorList>
            <person name="Schwarz E.M."/>
            <person name="Heppert J.K."/>
            <person name="Baniya A."/>
            <person name="Schwartz H.T."/>
            <person name="Tan C.-H."/>
            <person name="Antoshechkin I."/>
            <person name="Sternberg P.W."/>
            <person name="Goodrich-Blair H."/>
            <person name="Dillman A.R."/>
        </authorList>
    </citation>
    <scope>NUCLEOTIDE SEQUENCE</scope>
    <source>
        <strain evidence="8">PS9179</strain>
        <tissue evidence="8">Whole animal</tissue>
    </source>
</reference>
<dbReference type="InterPro" id="IPR051066">
    <property type="entry name" value="Trans_reg/Corepressor"/>
</dbReference>
<organism evidence="8 9">
    <name type="scientific">Steinernema hermaphroditum</name>
    <dbReference type="NCBI Taxonomy" id="289476"/>
    <lineage>
        <taxon>Eukaryota</taxon>
        <taxon>Metazoa</taxon>
        <taxon>Ecdysozoa</taxon>
        <taxon>Nematoda</taxon>
        <taxon>Chromadorea</taxon>
        <taxon>Rhabditida</taxon>
        <taxon>Tylenchina</taxon>
        <taxon>Panagrolaimomorpha</taxon>
        <taxon>Strongyloidoidea</taxon>
        <taxon>Steinernematidae</taxon>
        <taxon>Steinernema</taxon>
    </lineage>
</organism>
<keyword evidence="3" id="KW-0804">Transcription</keyword>
<evidence type="ECO:0000256" key="4">
    <source>
        <dbReference type="ARBA" id="ARBA00023242"/>
    </source>
</evidence>
<evidence type="ECO:0000256" key="2">
    <source>
        <dbReference type="ARBA" id="ARBA00023015"/>
    </source>
</evidence>
<dbReference type="SMART" id="SM00717">
    <property type="entry name" value="SANT"/>
    <property type="match status" value="1"/>
</dbReference>
<feature type="region of interest" description="Disordered" evidence="5">
    <location>
        <begin position="474"/>
        <end position="505"/>
    </location>
</feature>
<dbReference type="Pfam" id="PF00249">
    <property type="entry name" value="Myb_DNA-binding"/>
    <property type="match status" value="1"/>
</dbReference>
<dbReference type="AlphaFoldDB" id="A0AA39HS27"/>
<feature type="domain" description="SANT" evidence="7">
    <location>
        <begin position="181"/>
        <end position="220"/>
    </location>
</feature>
<dbReference type="InterPro" id="IPR009057">
    <property type="entry name" value="Homeodomain-like_sf"/>
</dbReference>
<dbReference type="SUPFAM" id="SSF46689">
    <property type="entry name" value="Homeodomain-like"/>
    <property type="match status" value="1"/>
</dbReference>
<feature type="compositionally biased region" description="Basic residues" evidence="5">
    <location>
        <begin position="494"/>
        <end position="505"/>
    </location>
</feature>
<dbReference type="GO" id="GO:0000118">
    <property type="term" value="C:histone deacetylase complex"/>
    <property type="evidence" value="ECO:0007669"/>
    <property type="project" value="TreeGrafter"/>
</dbReference>
<dbReference type="InterPro" id="IPR017884">
    <property type="entry name" value="SANT_dom"/>
</dbReference>
<feature type="region of interest" description="Disordered" evidence="5">
    <location>
        <begin position="25"/>
        <end position="82"/>
    </location>
</feature>
<keyword evidence="9" id="KW-1185">Reference proteome</keyword>
<comment type="subcellular location">
    <subcellularLocation>
        <location evidence="1">Nucleus</location>
    </subcellularLocation>
</comment>
<dbReference type="CDD" id="cd00167">
    <property type="entry name" value="SANT"/>
    <property type="match status" value="1"/>
</dbReference>
<evidence type="ECO:0000259" key="6">
    <source>
        <dbReference type="PROSITE" id="PS51156"/>
    </source>
</evidence>
<dbReference type="Gene3D" id="4.10.1240.50">
    <property type="match status" value="1"/>
</dbReference>
<accession>A0AA39HS27</accession>
<evidence type="ECO:0008006" key="10">
    <source>
        <dbReference type="Google" id="ProtNLM"/>
    </source>
</evidence>
<gene>
    <name evidence="8" type="ORF">QR680_005037</name>
</gene>
<dbReference type="GO" id="GO:0003714">
    <property type="term" value="F:transcription corepressor activity"/>
    <property type="evidence" value="ECO:0007669"/>
    <property type="project" value="TreeGrafter"/>
</dbReference>
<dbReference type="PANTHER" id="PTHR16089">
    <property type="entry name" value="REST COREPRESSOR COREST PROTEIN-RELATED"/>
    <property type="match status" value="1"/>
</dbReference>
<evidence type="ECO:0000259" key="7">
    <source>
        <dbReference type="PROSITE" id="PS51293"/>
    </source>
</evidence>
<dbReference type="InterPro" id="IPR001005">
    <property type="entry name" value="SANT/Myb"/>
</dbReference>
<comment type="caution">
    <text evidence="8">The sequence shown here is derived from an EMBL/GenBank/DDBJ whole genome shotgun (WGS) entry which is preliminary data.</text>
</comment>
<dbReference type="GO" id="GO:0005667">
    <property type="term" value="C:transcription regulator complex"/>
    <property type="evidence" value="ECO:0007669"/>
    <property type="project" value="TreeGrafter"/>
</dbReference>
<evidence type="ECO:0000256" key="1">
    <source>
        <dbReference type="ARBA" id="ARBA00004123"/>
    </source>
</evidence>
<dbReference type="EMBL" id="JAUCMV010000003">
    <property type="protein sequence ID" value="KAK0410276.1"/>
    <property type="molecule type" value="Genomic_DNA"/>
</dbReference>
<dbReference type="Gene3D" id="1.20.58.1880">
    <property type="match status" value="1"/>
</dbReference>
<dbReference type="InterPro" id="IPR000949">
    <property type="entry name" value="ELM2_dom"/>
</dbReference>
<evidence type="ECO:0000256" key="5">
    <source>
        <dbReference type="SAM" id="MobiDB-lite"/>
    </source>
</evidence>
<evidence type="ECO:0000313" key="8">
    <source>
        <dbReference type="EMBL" id="KAK0410276.1"/>
    </source>
</evidence>
<proteinExistence type="predicted"/>
<keyword evidence="4" id="KW-0539">Nucleus</keyword>
<dbReference type="Proteomes" id="UP001175271">
    <property type="component" value="Unassembled WGS sequence"/>
</dbReference>
<evidence type="ECO:0000313" key="9">
    <source>
        <dbReference type="Proteomes" id="UP001175271"/>
    </source>
</evidence>
<sequence length="505" mass="59250">MRDDLYEEPGGHKPSTELMFQEIVRQAQRDVRSGAEASARRSSRRRAPKLVPAEQLASNGISSISKRPSPPPVEEPSIKLGSRHQAEVVELEDFHVPSDDQREAEDERAECFWRPDAESKVTMKDMDEFVATCRRHMDVGTDMAMCSVFKHGYDLPSALEDMELDFKDHWKTRFLRVEDDKLVTALHTYGKNFAKIAKYVKSRKVHECIGRYYDVKKKICYMTKQICPTLMRRNTDDYRIVLRSHCENCSTNLFERQLKCEVRGRKRTFLCPPCDFYAKLKKLYRPIALRYTPREDGLTEEEHVQLYYEHTAYFDINDYLMGRMGPDQLPPRGHILAGFYYVSDPSDLAQTREKRIPVFTEPHENCFFVSTAEKIRWERAIVELGTFEKEKVVDGFLRFGKNFPKITKFANLLNEETVRQFYELYGEEYRLDFLIAQYNRTAQLRRHVLGEHNESDDDSENFAVRSQLIKRAHFRKRHTRGRAVPGPRGGGLRRTTRRRTVREMS</sequence>
<dbReference type="PANTHER" id="PTHR16089:SF28">
    <property type="entry name" value="REST COREPRESSOR"/>
    <property type="match status" value="1"/>
</dbReference>
<dbReference type="SMART" id="SM01189">
    <property type="entry name" value="ELM2"/>
    <property type="match status" value="1"/>
</dbReference>
<keyword evidence="2" id="KW-0805">Transcription regulation</keyword>
<dbReference type="GO" id="GO:0006357">
    <property type="term" value="P:regulation of transcription by RNA polymerase II"/>
    <property type="evidence" value="ECO:0007669"/>
    <property type="project" value="TreeGrafter"/>
</dbReference>